<dbReference type="Proteomes" id="UP001445076">
    <property type="component" value="Unassembled WGS sequence"/>
</dbReference>
<sequence length="399" mass="44375">MVEVRAQVLGGLVHLAGDTVQVCITITVPSLDPALRAQSSDVCEVLAWGSAQIHCQCSVNEHRVHLPASNPKQAEERVVANAGTYLVYFIEDTSFAPHRGERGHVVLSTKPKILFCDLQLLPGESRSFVYKETLPCDAPPTYRGQLLKYAYKITIGTQRLGGPTKLLRVPIRVIVLQGLSEACIYSESGDLAPSNPFLHTPHRDTPRHTALQIIQNVSTRKNVSQYNITNTRGKVVRFCIYKTSFRLGEDIVATFDFSSAEVTCVQYSVTLQSEEIIAESCRHRPSQKPMLVPYSKAHEVCLNLSHTHLLLPIPLHVTPTFTTDLVSLQWQLHFEFVTSTTEVKGPSLPPNEKEEIEWRAPSSLDIETMVWDLPITILPTTPSQVAQAVCMPAQHTLLL</sequence>
<evidence type="ECO:0000313" key="1">
    <source>
        <dbReference type="EMBL" id="KAK8729350.1"/>
    </source>
</evidence>
<proteinExistence type="predicted"/>
<comment type="caution">
    <text evidence="1">The sequence shown here is derived from an EMBL/GenBank/DDBJ whole genome shotgun (WGS) entry which is preliminary data.</text>
</comment>
<evidence type="ECO:0008006" key="3">
    <source>
        <dbReference type="Google" id="ProtNLM"/>
    </source>
</evidence>
<reference evidence="1 2" key="1">
    <citation type="journal article" date="2024" name="BMC Genomics">
        <title>Genome assembly of redclaw crayfish (Cherax quadricarinatus) provides insights into its immune adaptation and hypoxia tolerance.</title>
        <authorList>
            <person name="Liu Z."/>
            <person name="Zheng J."/>
            <person name="Li H."/>
            <person name="Fang K."/>
            <person name="Wang S."/>
            <person name="He J."/>
            <person name="Zhou D."/>
            <person name="Weng S."/>
            <person name="Chi M."/>
            <person name="Gu Z."/>
            <person name="He J."/>
            <person name="Li F."/>
            <person name="Wang M."/>
        </authorList>
    </citation>
    <scope>NUCLEOTIDE SEQUENCE [LARGE SCALE GENOMIC DNA]</scope>
    <source>
        <strain evidence="1">ZL_2023a</strain>
    </source>
</reference>
<name>A0AAW0WEA7_CHEQU</name>
<gene>
    <name evidence="1" type="ORF">OTU49_008781</name>
</gene>
<evidence type="ECO:0000313" key="2">
    <source>
        <dbReference type="Proteomes" id="UP001445076"/>
    </source>
</evidence>
<dbReference type="EMBL" id="JARKIK010000068">
    <property type="protein sequence ID" value="KAK8729350.1"/>
    <property type="molecule type" value="Genomic_DNA"/>
</dbReference>
<keyword evidence="2" id="KW-1185">Reference proteome</keyword>
<dbReference type="AlphaFoldDB" id="A0AAW0WEA7"/>
<organism evidence="1 2">
    <name type="scientific">Cherax quadricarinatus</name>
    <name type="common">Australian red claw crayfish</name>
    <dbReference type="NCBI Taxonomy" id="27406"/>
    <lineage>
        <taxon>Eukaryota</taxon>
        <taxon>Metazoa</taxon>
        <taxon>Ecdysozoa</taxon>
        <taxon>Arthropoda</taxon>
        <taxon>Crustacea</taxon>
        <taxon>Multicrustacea</taxon>
        <taxon>Malacostraca</taxon>
        <taxon>Eumalacostraca</taxon>
        <taxon>Eucarida</taxon>
        <taxon>Decapoda</taxon>
        <taxon>Pleocyemata</taxon>
        <taxon>Astacidea</taxon>
        <taxon>Parastacoidea</taxon>
        <taxon>Parastacidae</taxon>
        <taxon>Cherax</taxon>
    </lineage>
</organism>
<dbReference type="PANTHER" id="PTHR12507">
    <property type="entry name" value="REDUCED GROWTH PHENOTYPE 1 RGP1, YEAST -RELATED"/>
    <property type="match status" value="1"/>
</dbReference>
<dbReference type="Pfam" id="PF08737">
    <property type="entry name" value="Rgp1"/>
    <property type="match status" value="2"/>
</dbReference>
<dbReference type="InterPro" id="IPR014848">
    <property type="entry name" value="Rgp1"/>
</dbReference>
<accession>A0AAW0WEA7</accession>
<protein>
    <recommendedName>
        <fullName evidence="3">RAB6A-GEF complex partner protein 2</fullName>
    </recommendedName>
</protein>